<gene>
    <name evidence="1" type="ORF">QAD02_007308</name>
</gene>
<comment type="caution">
    <text evidence="1">The sequence shown here is derived from an EMBL/GenBank/DDBJ whole genome shotgun (WGS) entry which is preliminary data.</text>
</comment>
<proteinExistence type="predicted"/>
<evidence type="ECO:0000313" key="1">
    <source>
        <dbReference type="EMBL" id="KAJ8665646.1"/>
    </source>
</evidence>
<evidence type="ECO:0000313" key="2">
    <source>
        <dbReference type="Proteomes" id="UP001239111"/>
    </source>
</evidence>
<reference evidence="1" key="1">
    <citation type="submission" date="2023-04" db="EMBL/GenBank/DDBJ databases">
        <title>A chromosome-level genome assembly of the parasitoid wasp Eretmocerus hayati.</title>
        <authorList>
            <person name="Zhong Y."/>
            <person name="Liu S."/>
            <person name="Liu Y."/>
        </authorList>
    </citation>
    <scope>NUCLEOTIDE SEQUENCE</scope>
    <source>
        <strain evidence="1">ZJU_SS_LIU_2023</strain>
    </source>
</reference>
<accession>A0ACC2N3L1</accession>
<protein>
    <submittedName>
        <fullName evidence="1">Uncharacterized protein</fullName>
    </submittedName>
</protein>
<organism evidence="1 2">
    <name type="scientific">Eretmocerus hayati</name>
    <dbReference type="NCBI Taxonomy" id="131215"/>
    <lineage>
        <taxon>Eukaryota</taxon>
        <taxon>Metazoa</taxon>
        <taxon>Ecdysozoa</taxon>
        <taxon>Arthropoda</taxon>
        <taxon>Hexapoda</taxon>
        <taxon>Insecta</taxon>
        <taxon>Pterygota</taxon>
        <taxon>Neoptera</taxon>
        <taxon>Endopterygota</taxon>
        <taxon>Hymenoptera</taxon>
        <taxon>Apocrita</taxon>
        <taxon>Proctotrupomorpha</taxon>
        <taxon>Chalcidoidea</taxon>
        <taxon>Aphelinidae</taxon>
        <taxon>Aphelininae</taxon>
        <taxon>Eretmocerus</taxon>
    </lineage>
</organism>
<name>A0ACC2N3L1_9HYME</name>
<dbReference type="EMBL" id="CM056744">
    <property type="protein sequence ID" value="KAJ8665646.1"/>
    <property type="molecule type" value="Genomic_DNA"/>
</dbReference>
<dbReference type="Proteomes" id="UP001239111">
    <property type="component" value="Chromosome 4"/>
</dbReference>
<sequence length="489" mass="54543">MYSIARVCLPRGYGDNSCERLRDFFEKFGREIGLDQNHPNENVTIAMQSGNVVFITESQQPYYIDQANLTVEEILTLKSALNDVPDGKDLVLSTRLIKRVDGDTELTPEQEDELLKGPKALANSTEFPNASFVDIPDPGLSLLEDKDKNEIDDLAKQDHNTIKFDSSTGDKGVKKADSSTQTIHSRSKDGLSSVLSSDLTASKPILKDIVKVSTPYKLINYTRSNVSEYPPAERANLFINEVKRNCDAANGKLREMSGVYDETISKQNEHLAKALSDQKAEYEKVLQNHLRLQDERVAEQLRQQRDEFRSFMSEIRTTMGVQQPPQGVTVSHNTGIAQGPQTESLPALKEMVITGGTSVGVTTTSTAPRSISLQNLADTRTRENQVTGDSASSNFITVAQLNTLLDDKIKQNLDSSKNNSSLESVSEEIKLTLSTKGEGVKRDYKLTDELNFEHFYDFFTMELRTNNLLHIVKPEIQEGVNLDESVLEK</sequence>
<keyword evidence="2" id="KW-1185">Reference proteome</keyword>